<evidence type="ECO:0000256" key="1">
    <source>
        <dbReference type="SAM" id="Phobius"/>
    </source>
</evidence>
<keyword evidence="1" id="KW-0472">Membrane</keyword>
<evidence type="ECO:0000313" key="3">
    <source>
        <dbReference type="Proteomes" id="UP000237797"/>
    </source>
</evidence>
<evidence type="ECO:0000313" key="2">
    <source>
        <dbReference type="EMBL" id="PRX41280.1"/>
    </source>
</evidence>
<organism evidence="2 3">
    <name type="scientific">Planifilum fimeticola</name>
    <dbReference type="NCBI Taxonomy" id="201975"/>
    <lineage>
        <taxon>Bacteria</taxon>
        <taxon>Bacillati</taxon>
        <taxon>Bacillota</taxon>
        <taxon>Bacilli</taxon>
        <taxon>Bacillales</taxon>
        <taxon>Thermoactinomycetaceae</taxon>
        <taxon>Planifilum</taxon>
    </lineage>
</organism>
<accession>A0A2T0LG82</accession>
<keyword evidence="3" id="KW-1185">Reference proteome</keyword>
<name>A0A2T0LG82_9BACL</name>
<proteinExistence type="predicted"/>
<dbReference type="EMBL" id="PVNE01000007">
    <property type="protein sequence ID" value="PRX41280.1"/>
    <property type="molecule type" value="Genomic_DNA"/>
</dbReference>
<keyword evidence="1" id="KW-1133">Transmembrane helix</keyword>
<sequence>MKRCLGKILIILAVFINLPVLLPEYALIKWGISVVLLILGGYYLKYMKPKQ</sequence>
<keyword evidence="1" id="KW-0812">Transmembrane</keyword>
<dbReference type="RefSeq" id="WP_170070380.1">
    <property type="nucleotide sequence ID" value="NZ_PVNE01000007.1"/>
</dbReference>
<reference evidence="2 3" key="1">
    <citation type="submission" date="2018-03" db="EMBL/GenBank/DDBJ databases">
        <title>Genomic Encyclopedia of Archaeal and Bacterial Type Strains, Phase II (KMG-II): from individual species to whole genera.</title>
        <authorList>
            <person name="Goeker M."/>
        </authorList>
    </citation>
    <scope>NUCLEOTIDE SEQUENCE [LARGE SCALE GENOMIC DNA]</scope>
    <source>
        <strain evidence="2 3">DSM 44946</strain>
    </source>
</reference>
<gene>
    <name evidence="2" type="ORF">CLV97_10746</name>
</gene>
<dbReference type="Proteomes" id="UP000237797">
    <property type="component" value="Unassembled WGS sequence"/>
</dbReference>
<comment type="caution">
    <text evidence="2">The sequence shown here is derived from an EMBL/GenBank/DDBJ whole genome shotgun (WGS) entry which is preliminary data.</text>
</comment>
<feature type="transmembrane region" description="Helical" evidence="1">
    <location>
        <begin position="28"/>
        <end position="44"/>
    </location>
</feature>
<dbReference type="AlphaFoldDB" id="A0A2T0LG82"/>
<feature type="transmembrane region" description="Helical" evidence="1">
    <location>
        <begin position="5"/>
        <end position="22"/>
    </location>
</feature>
<protein>
    <submittedName>
        <fullName evidence="2">Uncharacterized protein</fullName>
    </submittedName>
</protein>